<evidence type="ECO:0000256" key="5">
    <source>
        <dbReference type="ARBA" id="ARBA00022801"/>
    </source>
</evidence>
<dbReference type="PANTHER" id="PTHR34139">
    <property type="entry name" value="UPF0331 PROTEIN MJ0127"/>
    <property type="match status" value="1"/>
</dbReference>
<dbReference type="GO" id="GO:0110001">
    <property type="term" value="C:toxin-antitoxin complex"/>
    <property type="evidence" value="ECO:0007669"/>
    <property type="project" value="InterPro"/>
</dbReference>
<evidence type="ECO:0000256" key="4">
    <source>
        <dbReference type="ARBA" id="ARBA00022741"/>
    </source>
</evidence>
<proteinExistence type="inferred from homology"/>
<dbReference type="Pfam" id="PF01934">
    <property type="entry name" value="HepT-like"/>
    <property type="match status" value="1"/>
</dbReference>
<comment type="similarity">
    <text evidence="6">Belongs to the HepT RNase toxin family.</text>
</comment>
<evidence type="ECO:0000256" key="3">
    <source>
        <dbReference type="ARBA" id="ARBA00022722"/>
    </source>
</evidence>
<sequence>MSKRDTRLLLDDMLQSALKIKRYTKGIGYDSFVSDDKTVDAVVRNFEIIGEAANRIDPDFRDRNPEIEWNRIRGFRNRIVHDYFGIDYEIVWSIIESYLDELIGWIQTINDDDKAFPPDNL</sequence>
<dbReference type="InterPro" id="IPR051813">
    <property type="entry name" value="HepT_RNase_toxin"/>
</dbReference>
<comment type="caution">
    <text evidence="7">The sequence shown here is derived from an EMBL/GenBank/DDBJ whole genome shotgun (WGS) entry which is preliminary data.</text>
</comment>
<keyword evidence="3" id="KW-0540">Nuclease</keyword>
<dbReference type="OrthoDB" id="955324at2"/>
<dbReference type="GO" id="GO:0004540">
    <property type="term" value="F:RNA nuclease activity"/>
    <property type="evidence" value="ECO:0007669"/>
    <property type="project" value="InterPro"/>
</dbReference>
<evidence type="ECO:0000313" key="8">
    <source>
        <dbReference type="Proteomes" id="UP000265926"/>
    </source>
</evidence>
<gene>
    <name evidence="7" type="ORF">D1614_17085</name>
</gene>
<keyword evidence="2" id="KW-1277">Toxin-antitoxin system</keyword>
<evidence type="ECO:0000256" key="1">
    <source>
        <dbReference type="ARBA" id="ARBA00022553"/>
    </source>
</evidence>
<dbReference type="Proteomes" id="UP000265926">
    <property type="component" value="Unassembled WGS sequence"/>
</dbReference>
<keyword evidence="5" id="KW-0378">Hydrolase</keyword>
<name>A0A399SVV6_9BACT</name>
<dbReference type="PANTHER" id="PTHR34139:SF1">
    <property type="entry name" value="RNASE MJ1380-RELATED"/>
    <property type="match status" value="1"/>
</dbReference>
<evidence type="ECO:0000313" key="7">
    <source>
        <dbReference type="EMBL" id="RIJ46874.1"/>
    </source>
</evidence>
<evidence type="ECO:0000256" key="2">
    <source>
        <dbReference type="ARBA" id="ARBA00022649"/>
    </source>
</evidence>
<dbReference type="EMBL" id="QWGR01000011">
    <property type="protein sequence ID" value="RIJ46874.1"/>
    <property type="molecule type" value="Genomic_DNA"/>
</dbReference>
<dbReference type="GO" id="GO:0000166">
    <property type="term" value="F:nucleotide binding"/>
    <property type="evidence" value="ECO:0007669"/>
    <property type="project" value="UniProtKB-KW"/>
</dbReference>
<evidence type="ECO:0000256" key="6">
    <source>
        <dbReference type="ARBA" id="ARBA00024207"/>
    </source>
</evidence>
<dbReference type="InterPro" id="IPR037038">
    <property type="entry name" value="HepT-like_sf"/>
</dbReference>
<organism evidence="7 8">
    <name type="scientific">Maribellus luteus</name>
    <dbReference type="NCBI Taxonomy" id="2305463"/>
    <lineage>
        <taxon>Bacteria</taxon>
        <taxon>Pseudomonadati</taxon>
        <taxon>Bacteroidota</taxon>
        <taxon>Bacteroidia</taxon>
        <taxon>Marinilabiliales</taxon>
        <taxon>Prolixibacteraceae</taxon>
        <taxon>Maribellus</taxon>
    </lineage>
</organism>
<keyword evidence="1" id="KW-0597">Phosphoprotein</keyword>
<dbReference type="RefSeq" id="WP_119439190.1">
    <property type="nucleotide sequence ID" value="NZ_QWGR01000011.1"/>
</dbReference>
<keyword evidence="4" id="KW-0547">Nucleotide-binding</keyword>
<accession>A0A399SVV6</accession>
<dbReference type="InterPro" id="IPR008201">
    <property type="entry name" value="HepT-like"/>
</dbReference>
<reference evidence="7 8" key="1">
    <citation type="submission" date="2018-08" db="EMBL/GenBank/DDBJ databases">
        <title>Pallidiluteibacterium maritimus gen. nov., sp. nov., isolated from coastal sediment.</title>
        <authorList>
            <person name="Zhou L.Y."/>
        </authorList>
    </citation>
    <scope>NUCLEOTIDE SEQUENCE [LARGE SCALE GENOMIC DNA]</scope>
    <source>
        <strain evidence="7 8">XSD2</strain>
    </source>
</reference>
<dbReference type="AlphaFoldDB" id="A0A399SVV6"/>
<dbReference type="GO" id="GO:0016787">
    <property type="term" value="F:hydrolase activity"/>
    <property type="evidence" value="ECO:0007669"/>
    <property type="project" value="UniProtKB-KW"/>
</dbReference>
<protein>
    <submittedName>
        <fullName evidence="7">DUF86 domain-containing protein</fullName>
    </submittedName>
</protein>
<keyword evidence="8" id="KW-1185">Reference proteome</keyword>
<dbReference type="Gene3D" id="1.20.120.580">
    <property type="entry name" value="bsu32300-like"/>
    <property type="match status" value="1"/>
</dbReference>